<gene>
    <name evidence="1" type="ORF">ACEN37_01675</name>
</gene>
<comment type="caution">
    <text evidence="1">The sequence shown here is derived from an EMBL/GenBank/DDBJ whole genome shotgun (WGS) entry which is preliminary data.</text>
</comment>
<sequence length="206" mass="23660">MSGINKIACIYKNGEEIEYIENIFELNESQKKDLISYINQSTPSDLNKSPHKTKLTAEQKDTIIHFHKEMIQLLRETLSLDDDNQEFARQLKDNRIIFFTPHAGERIQERLTDNPDNIETSNSPFSGLKNELGLPDQTENELLLEAIEIFIQADVIGHKVEFNTSPFCRIDYSLKGDKTVLSVENRYIGNNIDRSFVVITAKNKTP</sequence>
<proteinExistence type="predicted"/>
<name>A0ABW8UJA9_9LACT</name>
<protein>
    <submittedName>
        <fullName evidence="1">Uncharacterized protein</fullName>
    </submittedName>
</protein>
<evidence type="ECO:0000313" key="2">
    <source>
        <dbReference type="Proteomes" id="UP001625374"/>
    </source>
</evidence>
<reference evidence="1 2" key="1">
    <citation type="submission" date="2024-08" db="EMBL/GenBank/DDBJ databases">
        <authorList>
            <person name="Arias E."/>
        </authorList>
    </citation>
    <scope>NUCLEOTIDE SEQUENCE [LARGE SCALE GENOMIC DNA]</scope>
    <source>
        <strain evidence="1 2">FAM 24106</strain>
    </source>
</reference>
<dbReference type="Proteomes" id="UP001625374">
    <property type="component" value="Unassembled WGS sequence"/>
</dbReference>
<dbReference type="EMBL" id="JBGQQK010000003">
    <property type="protein sequence ID" value="MFL2101954.1"/>
    <property type="molecule type" value="Genomic_DNA"/>
</dbReference>
<accession>A0ABW8UJA9</accession>
<dbReference type="RefSeq" id="WP_407143595.1">
    <property type="nucleotide sequence ID" value="NZ_JBGQQK010000003.1"/>
</dbReference>
<evidence type="ECO:0000313" key="1">
    <source>
        <dbReference type="EMBL" id="MFL2101954.1"/>
    </source>
</evidence>
<organism evidence="1 2">
    <name type="scientific">Marinilactibacillus psychrotolerans</name>
    <dbReference type="NCBI Taxonomy" id="191770"/>
    <lineage>
        <taxon>Bacteria</taxon>
        <taxon>Bacillati</taxon>
        <taxon>Bacillota</taxon>
        <taxon>Bacilli</taxon>
        <taxon>Lactobacillales</taxon>
        <taxon>Carnobacteriaceae</taxon>
        <taxon>Marinilactibacillus</taxon>
    </lineage>
</organism>
<keyword evidence="2" id="KW-1185">Reference proteome</keyword>